<dbReference type="EMBL" id="CP097502">
    <property type="protein sequence ID" value="URD75432.1"/>
    <property type="molecule type" value="Genomic_DNA"/>
</dbReference>
<sequence>MPSTPFRSTGAFSCAMEMVMQRFSISPTPSFCPAYILPLSSEIRFGEHNYTSIPFPLSSLVVCWKGVGWMVLSWSLGHGRQRRVTRELESDEAAAAGTDLRQS</sequence>
<evidence type="ECO:0000313" key="1">
    <source>
        <dbReference type="EMBL" id="URD75432.1"/>
    </source>
</evidence>
<protein>
    <submittedName>
        <fullName evidence="1">Uncharacterized protein</fullName>
    </submittedName>
</protein>
<accession>A0A9E7EFL3</accession>
<keyword evidence="2" id="KW-1185">Reference proteome</keyword>
<name>A0A9E7EFL3_9LILI</name>
<evidence type="ECO:0000313" key="2">
    <source>
        <dbReference type="Proteomes" id="UP001055439"/>
    </source>
</evidence>
<dbReference type="AlphaFoldDB" id="A0A9E7EFL3"/>
<organism evidence="1 2">
    <name type="scientific">Musa troglodytarum</name>
    <name type="common">fe'i banana</name>
    <dbReference type="NCBI Taxonomy" id="320322"/>
    <lineage>
        <taxon>Eukaryota</taxon>
        <taxon>Viridiplantae</taxon>
        <taxon>Streptophyta</taxon>
        <taxon>Embryophyta</taxon>
        <taxon>Tracheophyta</taxon>
        <taxon>Spermatophyta</taxon>
        <taxon>Magnoliopsida</taxon>
        <taxon>Liliopsida</taxon>
        <taxon>Zingiberales</taxon>
        <taxon>Musaceae</taxon>
        <taxon>Musa</taxon>
    </lineage>
</organism>
<dbReference type="Proteomes" id="UP001055439">
    <property type="component" value="Chromosome 1"/>
</dbReference>
<proteinExistence type="predicted"/>
<reference evidence="1" key="1">
    <citation type="submission" date="2022-05" db="EMBL/GenBank/DDBJ databases">
        <title>The Musa troglodytarum L. genome provides insights into the mechanism of non-climacteric behaviour and enrichment of carotenoids.</title>
        <authorList>
            <person name="Wang J."/>
        </authorList>
    </citation>
    <scope>NUCLEOTIDE SEQUENCE</scope>
    <source>
        <tissue evidence="1">Leaf</tissue>
    </source>
</reference>
<gene>
    <name evidence="1" type="ORF">MUK42_36911</name>
</gene>